<dbReference type="Pfam" id="PF02518">
    <property type="entry name" value="HATPase_c"/>
    <property type="match status" value="1"/>
</dbReference>
<evidence type="ECO:0000259" key="2">
    <source>
        <dbReference type="PROSITE" id="PS50109"/>
    </source>
</evidence>
<feature type="domain" description="PAS" evidence="3">
    <location>
        <begin position="353"/>
        <end position="414"/>
    </location>
</feature>
<feature type="transmembrane region" description="Helical" evidence="1">
    <location>
        <begin position="138"/>
        <end position="157"/>
    </location>
</feature>
<evidence type="ECO:0000313" key="4">
    <source>
        <dbReference type="EMBL" id="MBZ2166806.1"/>
    </source>
</evidence>
<dbReference type="SMART" id="SM00387">
    <property type="entry name" value="HATPase_c"/>
    <property type="match status" value="1"/>
</dbReference>
<accession>A0A8T5UXZ8</accession>
<keyword evidence="1" id="KW-0812">Transmembrane</keyword>
<comment type="caution">
    <text evidence="4">The sequence shown here is derived from an EMBL/GenBank/DDBJ whole genome shotgun (WGS) entry which is preliminary data.</text>
</comment>
<proteinExistence type="predicted"/>
<dbReference type="CDD" id="cd00130">
    <property type="entry name" value="PAS"/>
    <property type="match status" value="1"/>
</dbReference>
<dbReference type="Pfam" id="PF13426">
    <property type="entry name" value="PAS_9"/>
    <property type="match status" value="1"/>
</dbReference>
<dbReference type="RefSeq" id="WP_223792351.1">
    <property type="nucleotide sequence ID" value="NZ_JAIOUQ010000015.1"/>
</dbReference>
<dbReference type="AlphaFoldDB" id="A0A8T5UXZ8"/>
<evidence type="ECO:0000313" key="5">
    <source>
        <dbReference type="Proteomes" id="UP000825933"/>
    </source>
</evidence>
<dbReference type="SMART" id="SM00091">
    <property type="entry name" value="PAS"/>
    <property type="match status" value="1"/>
</dbReference>
<feature type="transmembrane region" description="Helical" evidence="1">
    <location>
        <begin position="169"/>
        <end position="192"/>
    </location>
</feature>
<evidence type="ECO:0000259" key="3">
    <source>
        <dbReference type="PROSITE" id="PS50112"/>
    </source>
</evidence>
<evidence type="ECO:0000256" key="1">
    <source>
        <dbReference type="SAM" id="Phobius"/>
    </source>
</evidence>
<keyword evidence="5" id="KW-1185">Reference proteome</keyword>
<dbReference type="PROSITE" id="PS50112">
    <property type="entry name" value="PAS"/>
    <property type="match status" value="1"/>
</dbReference>
<dbReference type="InterPro" id="IPR036890">
    <property type="entry name" value="HATPase_C_sf"/>
</dbReference>
<keyword evidence="1" id="KW-0472">Membrane</keyword>
<feature type="domain" description="Histidine kinase" evidence="2">
    <location>
        <begin position="487"/>
        <end position="680"/>
    </location>
</feature>
<dbReference type="Proteomes" id="UP000825933">
    <property type="component" value="Unassembled WGS sequence"/>
</dbReference>
<feature type="transmembrane region" description="Helical" evidence="1">
    <location>
        <begin position="109"/>
        <end position="126"/>
    </location>
</feature>
<dbReference type="Pfam" id="PF07568">
    <property type="entry name" value="HisKA_2"/>
    <property type="match status" value="1"/>
</dbReference>
<dbReference type="Gene3D" id="3.30.565.10">
    <property type="entry name" value="Histidine kinase-like ATPase, C-terminal domain"/>
    <property type="match status" value="1"/>
</dbReference>
<dbReference type="InterPro" id="IPR003594">
    <property type="entry name" value="HATPase_dom"/>
</dbReference>
<dbReference type="InterPro" id="IPR000014">
    <property type="entry name" value="PAS"/>
</dbReference>
<organism evidence="4 5">
    <name type="scientific">Methanobacterium spitsbergense</name>
    <dbReference type="NCBI Taxonomy" id="2874285"/>
    <lineage>
        <taxon>Archaea</taxon>
        <taxon>Methanobacteriati</taxon>
        <taxon>Methanobacteriota</taxon>
        <taxon>Methanomada group</taxon>
        <taxon>Methanobacteria</taxon>
        <taxon>Methanobacteriales</taxon>
        <taxon>Methanobacteriaceae</taxon>
        <taxon>Methanobacterium</taxon>
    </lineage>
</organism>
<feature type="transmembrane region" description="Helical" evidence="1">
    <location>
        <begin position="43"/>
        <end position="61"/>
    </location>
</feature>
<dbReference type="SUPFAM" id="SSF55874">
    <property type="entry name" value="ATPase domain of HSP90 chaperone/DNA topoisomerase II/histidine kinase"/>
    <property type="match status" value="1"/>
</dbReference>
<dbReference type="InterPro" id="IPR005467">
    <property type="entry name" value="His_kinase_dom"/>
</dbReference>
<dbReference type="PANTHER" id="PTHR43065:SF23">
    <property type="entry name" value="SENSOR HISTIDINE KINASE PDTAS"/>
    <property type="match status" value="1"/>
</dbReference>
<gene>
    <name evidence="4" type="ORF">K8N75_12245</name>
</gene>
<feature type="transmembrane region" description="Helical" evidence="1">
    <location>
        <begin position="199"/>
        <end position="222"/>
    </location>
</feature>
<dbReference type="InterPro" id="IPR035965">
    <property type="entry name" value="PAS-like_dom_sf"/>
</dbReference>
<dbReference type="PANTHER" id="PTHR43065">
    <property type="entry name" value="SENSOR HISTIDINE KINASE"/>
    <property type="match status" value="1"/>
</dbReference>
<sequence length="685" mass="79148">MVSKPLISVKNIFIIAFIIVISFMILTILLSNDSTLRMFFGDLFPIVIDLLVVLTLFYAAIRSVYYGRRVQMAWMFIALAFSFYTIGDILWAILELGFNQNPFPSVADGFYLIFYPLFAIGIYYLSKFSFSKSEMLKIFLDMGIIFIAVGLIFWTFLIMPTFSSQQNSFANIISVSYIIGDFLLFFVLLRWIYSKFDDYFVPILFLSMGILFMIITDSFYAYQTLQGTYISGGLLDTGWIISFIMVGLAAFLQASNEKIDLKRYSKIIIWIQKSNLISYLPFIWVLIAFILLLWVNDNQSESNYQLIKLVVGLIIFLVVIRQFITLKENKNLLVVAEKEVESRKIAENEAHESEIYYRAIFENTGTAIIMIDQDMTISRVNSEVERLTGFSKEEIEGKKKWTDFVVEEELDRIKGYYDLRNDPNKRPREYETKGQDKEGNIKDILVTVVTIPDTQKLLASLIDITKSKNAENLIKSSLNEKNILLREIHHRVKNNMQIISSLLNLQTRYTNDEKAVNILKESQNRVRSMAMIHEKLYQSKDLSHINFIDYIQSLVSKLFYSYNIEEARIKPVLEIENVNLNMETAVPCGLIISELISNSLKYAFPNEMKGNIHITLKSVDDKYELIISDNGIGLPADFDLNKLESLGLLLVNTLIEQIDGKITINKSHPTQFKITFKELKYKERI</sequence>
<dbReference type="EMBL" id="JAIOUQ010000015">
    <property type="protein sequence ID" value="MBZ2166806.1"/>
    <property type="molecule type" value="Genomic_DNA"/>
</dbReference>
<feature type="transmembrane region" description="Helical" evidence="1">
    <location>
        <begin position="306"/>
        <end position="324"/>
    </location>
</feature>
<dbReference type="PROSITE" id="PS50109">
    <property type="entry name" value="HIS_KIN"/>
    <property type="match status" value="1"/>
</dbReference>
<reference evidence="5" key="1">
    <citation type="journal article" date="2022" name="Microbiol. Resour. Announc.">
        <title>Draft Genome Sequence of a Methanogenic Archaeon from West Spitsbergen Permafrost.</title>
        <authorList>
            <person name="Trubitsyn V."/>
            <person name="Rivkina E."/>
            <person name="Shcherbakova V."/>
        </authorList>
    </citation>
    <scope>NUCLEOTIDE SEQUENCE [LARGE SCALE GENOMIC DNA]</scope>
    <source>
        <strain evidence="5">VT</strain>
    </source>
</reference>
<protein>
    <submittedName>
        <fullName evidence="4">PAS domain S-box protein</fullName>
    </submittedName>
</protein>
<feature type="transmembrane region" description="Helical" evidence="1">
    <location>
        <begin position="234"/>
        <end position="255"/>
    </location>
</feature>
<dbReference type="SUPFAM" id="SSF55785">
    <property type="entry name" value="PYP-like sensor domain (PAS domain)"/>
    <property type="match status" value="1"/>
</dbReference>
<dbReference type="Gene3D" id="3.30.450.20">
    <property type="entry name" value="PAS domain"/>
    <property type="match status" value="1"/>
</dbReference>
<feature type="transmembrane region" description="Helical" evidence="1">
    <location>
        <begin position="276"/>
        <end position="294"/>
    </location>
</feature>
<dbReference type="InterPro" id="IPR011495">
    <property type="entry name" value="Sig_transdc_His_kin_sub2_dim/P"/>
</dbReference>
<feature type="transmembrane region" description="Helical" evidence="1">
    <location>
        <begin position="73"/>
        <end position="94"/>
    </location>
</feature>
<keyword evidence="1" id="KW-1133">Transmembrane helix</keyword>
<feature type="transmembrane region" description="Helical" evidence="1">
    <location>
        <begin position="12"/>
        <end position="31"/>
    </location>
</feature>
<name>A0A8T5UXZ8_9EURY</name>
<dbReference type="NCBIfam" id="TIGR00229">
    <property type="entry name" value="sensory_box"/>
    <property type="match status" value="1"/>
</dbReference>